<evidence type="ECO:0000313" key="1">
    <source>
        <dbReference type="EMBL" id="KAK3080254.1"/>
    </source>
</evidence>
<comment type="caution">
    <text evidence="1">The sequence shown here is derived from an EMBL/GenBank/DDBJ whole genome shotgun (WGS) entry which is preliminary data.</text>
</comment>
<dbReference type="Proteomes" id="UP001186974">
    <property type="component" value="Unassembled WGS sequence"/>
</dbReference>
<proteinExistence type="predicted"/>
<organism evidence="1 2">
    <name type="scientific">Coniosporium uncinatum</name>
    <dbReference type="NCBI Taxonomy" id="93489"/>
    <lineage>
        <taxon>Eukaryota</taxon>
        <taxon>Fungi</taxon>
        <taxon>Dikarya</taxon>
        <taxon>Ascomycota</taxon>
        <taxon>Pezizomycotina</taxon>
        <taxon>Dothideomycetes</taxon>
        <taxon>Dothideomycetes incertae sedis</taxon>
        <taxon>Coniosporium</taxon>
    </lineage>
</organism>
<sequence>MSAQSPSSSVRNPKTHHRTKPTNIDAASSDATNDDPSVSAYRPSLLRSPPHDNPAHPEALASPITVLTPGLPNPSENVETRPNVSEATKGDTMEGDVGGDAAGERLGDDVRRLREAVLRSQQRARLSSRAATGPPSPASVGARRVSPIKEETPSSVLSPTLDASFASPLTTGGQTASTESTESAGTVRASVPATPSQQPLRTPSYPFPYVPGTPRSWSQSFHQPFTNLSPTVSSMNIREHPNFRDKSMSDPGTPADSVGTFMPGNQSQKGSHDEQYPTPSLYDMVLLLNSEPGLEAWWAAVVKMMHEWYGAERVSLAVPADINELENVPWGQKATFNVAGPVEQRSAKTRSTQSSGSSHRSGPLRNVYDEEPRTPLRSASNRPQLSSRHSYAGYEREGRDAPTPLDKPAAPPARPKAPLRTASHAPQSTTHTEAHQGTTQPARSLPMPHPLKRQVTQAFSDPDFSSHGEADPPHETIFPSLQALDAEKDALIDSSGITRVIDRGRVVTLTRDYTGDTSTSRRQSSWSAAPAALDTSSESEPDTQKPRAKLPRTRRDDPRFRTEKAGKLSADYFSAKKSSTQYEEYEQFPSSPWAQSPAPSPAIQADPSDNPFFAASPNVDEDSFNPTETTQDYAHYGQVEAIGVDKASTVTHVPLIHPLLSQLMYSSASESASSRPGAFHQSFQEEYAGTPYSAATAPNEPKKAPIAILSFLSSTVPFPQNLTQSLRLLGPHLATTFSNAQHYSNAYKQATNARSRRWVPNQRVGFAPLPSDADSLEDLLHLDIEDIAESGGGSITSPSDYSGHSQRSPGNSLAGTPGWDPSAIGFSSKPPLTGTPGGSEVIDSYFDAKRRTSGARATGSVKTTQRVSGSYGGRTSPGIEMIGSTSRKMSSAAQEEEGETPTPKNEPKPPKTEKTVSLRSHKDQASISDQDKESARRNGNKTVPAFEHTEHKSHSQLHTFGADFGSSFQLLPTTATPLRAPAPMGGHARTRSSNEQDMLPPSERLLRIIIDSLPVQIFMAAPLSGALTWANSKYLVYRGQDSKQILQDPWKAIHPSEREQHLEMWKRSLSTGQQYSQKLRIQRFDGQYRWFYVRAAPLKDKRQNIVHWIGTNMDFHDQHIAETNAAKQSETAASEAKYRAVANSSPQIVFAVTRSRGVTFCNSQWTKYSGQTEEQARGLGFMDFVHPEDLGKCRLPTFNEDGTAVDVPTTLPPEPKRTVSISQTSSDDSEDTGTTVMSPGSSGIPATQQLPQSKLSRLASTGILKVSRDSDGRPSYSTEVRLRAKDGNYRWHLVRVLSSQTVIHDEDDEETWYGTCTDINDHKLLEQTLKETMDAKSRFLSNMSHEIRTPLNGITGMVNFLIDSNLTAEQMEHVNIIRNSTEGLRDLINDILDLSKVEAGMITLSMDWMHIRSLIEEVNDLTSAMAIDKGLELNYIVDSEVPPMVKGDRFRIRQVLLNVIGNAIKFTQKGEVFVRCRPTVNRELLVKKNDSLILFEVIDTGSGFTEKEAEFLFKRFSQIDGSSTRQHGGTGLGLAISMQLVELHGGKMKASSVPGKGSTFTFSI</sequence>
<gene>
    <name evidence="1" type="ORF">LTS18_002738</name>
</gene>
<protein>
    <submittedName>
        <fullName evidence="1">Uncharacterized protein</fullName>
    </submittedName>
</protein>
<accession>A0ACC3DU33</accession>
<name>A0ACC3DU33_9PEZI</name>
<feature type="non-terminal residue" evidence="1">
    <location>
        <position position="1564"/>
    </location>
</feature>
<evidence type="ECO:0000313" key="2">
    <source>
        <dbReference type="Proteomes" id="UP001186974"/>
    </source>
</evidence>
<dbReference type="EMBL" id="JAWDJW010000656">
    <property type="protein sequence ID" value="KAK3080254.1"/>
    <property type="molecule type" value="Genomic_DNA"/>
</dbReference>
<reference evidence="1" key="1">
    <citation type="submission" date="2024-09" db="EMBL/GenBank/DDBJ databases">
        <title>Black Yeasts Isolated from many extreme environments.</title>
        <authorList>
            <person name="Coleine C."/>
            <person name="Stajich J.E."/>
            <person name="Selbmann L."/>
        </authorList>
    </citation>
    <scope>NUCLEOTIDE SEQUENCE</scope>
    <source>
        <strain evidence="1">CCFEE 5737</strain>
    </source>
</reference>
<keyword evidence="2" id="KW-1185">Reference proteome</keyword>